<evidence type="ECO:0000313" key="1">
    <source>
        <dbReference type="EMBL" id="CAB3683407.1"/>
    </source>
</evidence>
<evidence type="ECO:0000313" key="2">
    <source>
        <dbReference type="Proteomes" id="UP000494108"/>
    </source>
</evidence>
<name>A0A6S6ZJL3_9BURK</name>
<dbReference type="Proteomes" id="UP000494108">
    <property type="component" value="Unassembled WGS sequence"/>
</dbReference>
<dbReference type="EMBL" id="CADIJX010000006">
    <property type="protein sequence ID" value="CAB3683407.1"/>
    <property type="molecule type" value="Genomic_DNA"/>
</dbReference>
<keyword evidence="2" id="KW-1185">Reference proteome</keyword>
<accession>A0A6S6ZJL3</accession>
<dbReference type="RefSeq" id="WP_175176783.1">
    <property type="nucleotide sequence ID" value="NZ_CADIJX010000006.1"/>
</dbReference>
<organism evidence="1 2">
    <name type="scientific">Achromobacter pestifer</name>
    <dbReference type="NCBI Taxonomy" id="1353889"/>
    <lineage>
        <taxon>Bacteria</taxon>
        <taxon>Pseudomonadati</taxon>
        <taxon>Pseudomonadota</taxon>
        <taxon>Betaproteobacteria</taxon>
        <taxon>Burkholderiales</taxon>
        <taxon>Alcaligenaceae</taxon>
        <taxon>Achromobacter</taxon>
    </lineage>
</organism>
<proteinExistence type="predicted"/>
<sequence>MKEISVVRSFHGWTYVIGVSRLHDDAGWGVFVTDISGPEGERMDDIDDRDSAYESPDEALACANSLMRDAIQRAGTAPEN</sequence>
<protein>
    <submittedName>
        <fullName evidence="1">Uncharacterized protein</fullName>
    </submittedName>
</protein>
<dbReference type="AlphaFoldDB" id="A0A6S6ZJL3"/>
<gene>
    <name evidence="1" type="ORF">LMG3431_04482</name>
</gene>
<reference evidence="1 2" key="1">
    <citation type="submission" date="2020-04" db="EMBL/GenBank/DDBJ databases">
        <authorList>
            <person name="De Canck E."/>
        </authorList>
    </citation>
    <scope>NUCLEOTIDE SEQUENCE [LARGE SCALE GENOMIC DNA]</scope>
    <source>
        <strain evidence="1 2">LMG 3431</strain>
    </source>
</reference>